<comment type="caution">
    <text evidence="3">The sequence shown here is derived from an EMBL/GenBank/DDBJ whole genome shotgun (WGS) entry which is preliminary data.</text>
</comment>
<dbReference type="Proteomes" id="UP001415169">
    <property type="component" value="Unassembled WGS sequence"/>
</dbReference>
<dbReference type="Gene3D" id="3.60.15.10">
    <property type="entry name" value="Ribonuclease Z/Hydroxyacylglutathione hydrolase-like"/>
    <property type="match status" value="1"/>
</dbReference>
<proteinExistence type="predicted"/>
<feature type="domain" description="Metallo-beta-lactamase" evidence="2">
    <location>
        <begin position="25"/>
        <end position="219"/>
    </location>
</feature>
<accession>A0ABP7ZIW8</accession>
<dbReference type="InterPro" id="IPR050114">
    <property type="entry name" value="UPF0173_UPF0282_UlaG_hydrolase"/>
</dbReference>
<gene>
    <name evidence="3" type="ORF">GCM10022286_13660</name>
</gene>
<reference evidence="3" key="1">
    <citation type="journal article" date="2014" name="Int. J. Syst. Evol. Microbiol.">
        <title>Complete genome of a new Firmicutes species belonging to the dominant human colonic microbiota ('Ruminococcus bicirculans') reveals two chromosomes and a selective capacity to utilize plant glucans.</title>
        <authorList>
            <consortium name="NISC Comparative Sequencing Program"/>
            <person name="Wegmann U."/>
            <person name="Louis P."/>
            <person name="Goesmann A."/>
            <person name="Henrissat B."/>
            <person name="Duncan S.H."/>
            <person name="Flint H.J."/>
        </authorList>
    </citation>
    <scope>NUCLEOTIDE SEQUENCE</scope>
    <source>
        <strain evidence="3">JCM 17590</strain>
    </source>
</reference>
<dbReference type="PANTHER" id="PTHR43546">
    <property type="entry name" value="UPF0173 METAL-DEPENDENT HYDROLASE MJ1163-RELATED"/>
    <property type="match status" value="1"/>
</dbReference>
<keyword evidence="1" id="KW-0378">Hydrolase</keyword>
<evidence type="ECO:0000259" key="2">
    <source>
        <dbReference type="Pfam" id="PF12706"/>
    </source>
</evidence>
<dbReference type="RefSeq" id="WP_344791000.1">
    <property type="nucleotide sequence ID" value="NZ_BAABBV010000001.1"/>
</dbReference>
<dbReference type="EMBL" id="BAABBV010000001">
    <property type="protein sequence ID" value="GAA4159369.1"/>
    <property type="molecule type" value="Genomic_DNA"/>
</dbReference>
<dbReference type="PANTHER" id="PTHR43546:SF9">
    <property type="entry name" value="L-ASCORBATE-6-PHOSPHATE LACTONASE ULAG-RELATED"/>
    <property type="match status" value="1"/>
</dbReference>
<keyword evidence="4" id="KW-1185">Reference proteome</keyword>
<dbReference type="SUPFAM" id="SSF56281">
    <property type="entry name" value="Metallo-hydrolase/oxidoreductase"/>
    <property type="match status" value="1"/>
</dbReference>
<name>A0ABP7ZIW8_9MICO</name>
<protein>
    <submittedName>
        <fullName evidence="3">MBL fold metallo-hydrolase</fullName>
    </submittedName>
</protein>
<dbReference type="InterPro" id="IPR001279">
    <property type="entry name" value="Metallo-B-lactamas"/>
</dbReference>
<reference evidence="3" key="2">
    <citation type="submission" date="2023-12" db="EMBL/GenBank/DDBJ databases">
        <authorList>
            <person name="Sun Q."/>
            <person name="Inoue M."/>
        </authorList>
    </citation>
    <scope>NUCLEOTIDE SEQUENCE</scope>
    <source>
        <strain evidence="3">JCM 17590</strain>
    </source>
</reference>
<dbReference type="InterPro" id="IPR036866">
    <property type="entry name" value="RibonucZ/Hydroxyglut_hydro"/>
</dbReference>
<sequence length="259" mass="27006">MSNPEPMRITLIGGPTALIEYGGLRLLTDPTFDPPGEHPSGPRTLTKLTGPAVTLAGLGPIDAVLLSHDHHPDNLDSAGRALLAQVPKVITTDAGVERLDIASAVALEPWQHLELSPPGGGVVTVYGTPAVHGPVGYDAGPVIGFVLAGDDLPTVYVSGDNASLRVVDEVAENLGPIDGALLFVGAARTPRIDAYLTLSGRKAARAAELLDPAWVVPVHAEGWAHFTQGVAEVVEAFDDADLGHLLRVLEPGEMGEFEL</sequence>
<dbReference type="Pfam" id="PF12706">
    <property type="entry name" value="Lactamase_B_2"/>
    <property type="match status" value="1"/>
</dbReference>
<evidence type="ECO:0000256" key="1">
    <source>
        <dbReference type="ARBA" id="ARBA00022801"/>
    </source>
</evidence>
<organism evidence="3 4">
    <name type="scientific">Gryllotalpicola daejeonensis</name>
    <dbReference type="NCBI Taxonomy" id="993087"/>
    <lineage>
        <taxon>Bacteria</taxon>
        <taxon>Bacillati</taxon>
        <taxon>Actinomycetota</taxon>
        <taxon>Actinomycetes</taxon>
        <taxon>Micrococcales</taxon>
        <taxon>Microbacteriaceae</taxon>
        <taxon>Gryllotalpicola</taxon>
    </lineage>
</organism>
<evidence type="ECO:0000313" key="4">
    <source>
        <dbReference type="Proteomes" id="UP001415169"/>
    </source>
</evidence>
<evidence type="ECO:0000313" key="3">
    <source>
        <dbReference type="EMBL" id="GAA4159369.1"/>
    </source>
</evidence>